<gene>
    <name evidence="2" type="ORF">GCM10009760_23700</name>
</gene>
<dbReference type="Proteomes" id="UP001422759">
    <property type="component" value="Unassembled WGS sequence"/>
</dbReference>
<evidence type="ECO:0008006" key="4">
    <source>
        <dbReference type="Google" id="ProtNLM"/>
    </source>
</evidence>
<feature type="region of interest" description="Disordered" evidence="1">
    <location>
        <begin position="85"/>
        <end position="106"/>
    </location>
</feature>
<dbReference type="EMBL" id="BAAANT010000010">
    <property type="protein sequence ID" value="GAA2140496.1"/>
    <property type="molecule type" value="Genomic_DNA"/>
</dbReference>
<name>A0ABP5L1K8_9ACTN</name>
<proteinExistence type="predicted"/>
<keyword evidence="3" id="KW-1185">Reference proteome</keyword>
<accession>A0ABP5L1K8</accession>
<comment type="caution">
    <text evidence="2">The sequence shown here is derived from an EMBL/GenBank/DDBJ whole genome shotgun (WGS) entry which is preliminary data.</text>
</comment>
<evidence type="ECO:0000313" key="2">
    <source>
        <dbReference type="EMBL" id="GAA2140496.1"/>
    </source>
</evidence>
<protein>
    <recommendedName>
        <fullName evidence="4">Secreted protein</fullName>
    </recommendedName>
</protein>
<evidence type="ECO:0000313" key="3">
    <source>
        <dbReference type="Proteomes" id="UP001422759"/>
    </source>
</evidence>
<reference evidence="3" key="1">
    <citation type="journal article" date="2019" name="Int. J. Syst. Evol. Microbiol.">
        <title>The Global Catalogue of Microorganisms (GCM) 10K type strain sequencing project: providing services to taxonomists for standard genome sequencing and annotation.</title>
        <authorList>
            <consortium name="The Broad Institute Genomics Platform"/>
            <consortium name="The Broad Institute Genome Sequencing Center for Infectious Disease"/>
            <person name="Wu L."/>
            <person name="Ma J."/>
        </authorList>
    </citation>
    <scope>NUCLEOTIDE SEQUENCE [LARGE SCALE GENOMIC DNA]</scope>
    <source>
        <strain evidence="3">JCM 14560</strain>
    </source>
</reference>
<organism evidence="2 3">
    <name type="scientific">Kitasatospora kazusensis</name>
    <dbReference type="NCBI Taxonomy" id="407974"/>
    <lineage>
        <taxon>Bacteria</taxon>
        <taxon>Bacillati</taxon>
        <taxon>Actinomycetota</taxon>
        <taxon>Actinomycetes</taxon>
        <taxon>Kitasatosporales</taxon>
        <taxon>Streptomycetaceae</taxon>
        <taxon>Kitasatospora</taxon>
    </lineage>
</organism>
<evidence type="ECO:0000256" key="1">
    <source>
        <dbReference type="SAM" id="MobiDB-lite"/>
    </source>
</evidence>
<sequence>MNPYDGSDRAWAVLSWAVLSWAVLLASINQPPAAVLVTLSDAPAPRRRSRRVLSPSCHPAGWSPAEPVPVLVHAGTPPLVPLRRRYHSPGRSRPEHLSGRFGDGATSLGPTGTWRSVLVPPTACHPGPCGAPLVHPNGPLAKGGG</sequence>